<evidence type="ECO:0000256" key="6">
    <source>
        <dbReference type="ARBA" id="ARBA00022898"/>
    </source>
</evidence>
<dbReference type="Gene3D" id="3.40.640.10">
    <property type="entry name" value="Type I PLP-dependent aspartate aminotransferase-like (Major domain)"/>
    <property type="match status" value="1"/>
</dbReference>
<keyword evidence="6" id="KW-0663">Pyridoxal phosphate</keyword>
<comment type="similarity">
    <text evidence="2">Belongs to the class-I pyridoxal-phosphate-dependent aminotransferase family.</text>
</comment>
<dbReference type="InterPro" id="IPR050859">
    <property type="entry name" value="Class-I_PLP-dep_aminotransf"/>
</dbReference>
<dbReference type="EMBL" id="LT629766">
    <property type="protein sequence ID" value="SDS06480.1"/>
    <property type="molecule type" value="Genomic_DNA"/>
</dbReference>
<dbReference type="Proteomes" id="UP000199597">
    <property type="component" value="Chromosome I"/>
</dbReference>
<gene>
    <name evidence="8" type="ORF">SAMN04489752_0901</name>
</gene>
<dbReference type="STRING" id="1136497.SAMN04489752_0901"/>
<proteinExistence type="inferred from homology"/>
<evidence type="ECO:0000313" key="8">
    <source>
        <dbReference type="EMBL" id="SDS06480.1"/>
    </source>
</evidence>
<dbReference type="InterPro" id="IPR015422">
    <property type="entry name" value="PyrdxlP-dep_Trfase_small"/>
</dbReference>
<evidence type="ECO:0000256" key="1">
    <source>
        <dbReference type="ARBA" id="ARBA00001933"/>
    </source>
</evidence>
<dbReference type="InterPro" id="IPR015424">
    <property type="entry name" value="PyrdxlP-dep_Trfase"/>
</dbReference>
<dbReference type="PANTHER" id="PTHR42790">
    <property type="entry name" value="AMINOTRANSFERASE"/>
    <property type="match status" value="1"/>
</dbReference>
<dbReference type="CDD" id="cd00609">
    <property type="entry name" value="AAT_like"/>
    <property type="match status" value="1"/>
</dbReference>
<evidence type="ECO:0000256" key="2">
    <source>
        <dbReference type="ARBA" id="ARBA00007441"/>
    </source>
</evidence>
<evidence type="ECO:0000256" key="4">
    <source>
        <dbReference type="ARBA" id="ARBA00022576"/>
    </source>
</evidence>
<protein>
    <submittedName>
        <fullName evidence="8">DNA-binding transcriptional regulator, MocR family, contains an aminotransferase domain</fullName>
    </submittedName>
</protein>
<accession>A0A1H1P607</accession>
<dbReference type="GO" id="GO:1901605">
    <property type="term" value="P:alpha-amino acid metabolic process"/>
    <property type="evidence" value="ECO:0007669"/>
    <property type="project" value="TreeGrafter"/>
</dbReference>
<dbReference type="SUPFAM" id="SSF53383">
    <property type="entry name" value="PLP-dependent transferases"/>
    <property type="match status" value="1"/>
</dbReference>
<evidence type="ECO:0000256" key="3">
    <source>
        <dbReference type="ARBA" id="ARBA00011738"/>
    </source>
</evidence>
<keyword evidence="8" id="KW-0238">DNA-binding</keyword>
<reference evidence="9" key="1">
    <citation type="submission" date="2016-10" db="EMBL/GenBank/DDBJ databases">
        <authorList>
            <person name="Varghese N."/>
            <person name="Submissions S."/>
        </authorList>
    </citation>
    <scope>NUCLEOTIDE SEQUENCE [LARGE SCALE GENOMIC DNA]</scope>
    <source>
        <strain evidence="9">DSM 23676</strain>
    </source>
</reference>
<dbReference type="GO" id="GO:0030170">
    <property type="term" value="F:pyridoxal phosphate binding"/>
    <property type="evidence" value="ECO:0007669"/>
    <property type="project" value="InterPro"/>
</dbReference>
<dbReference type="InterPro" id="IPR015421">
    <property type="entry name" value="PyrdxlP-dep_Trfase_major"/>
</dbReference>
<dbReference type="Pfam" id="PF00155">
    <property type="entry name" value="Aminotran_1_2"/>
    <property type="match status" value="1"/>
</dbReference>
<dbReference type="InterPro" id="IPR004839">
    <property type="entry name" value="Aminotransferase_I/II_large"/>
</dbReference>
<name>A0A1H1P607_9MICO</name>
<keyword evidence="5 8" id="KW-0808">Transferase</keyword>
<dbReference type="FunFam" id="3.40.640.10:FF:000053">
    <property type="entry name" value="Aminotransferase, class I"/>
    <property type="match status" value="1"/>
</dbReference>
<dbReference type="PANTHER" id="PTHR42790:SF19">
    <property type="entry name" value="KYNURENINE_ALPHA-AMINOADIPATE AMINOTRANSFERASE, MITOCHONDRIAL"/>
    <property type="match status" value="1"/>
</dbReference>
<evidence type="ECO:0000256" key="5">
    <source>
        <dbReference type="ARBA" id="ARBA00022679"/>
    </source>
</evidence>
<dbReference type="GO" id="GO:0003677">
    <property type="term" value="F:DNA binding"/>
    <property type="evidence" value="ECO:0007669"/>
    <property type="project" value="UniProtKB-KW"/>
</dbReference>
<evidence type="ECO:0000259" key="7">
    <source>
        <dbReference type="Pfam" id="PF00155"/>
    </source>
</evidence>
<comment type="cofactor">
    <cofactor evidence="1">
        <name>pyridoxal 5'-phosphate</name>
        <dbReference type="ChEBI" id="CHEBI:597326"/>
    </cofactor>
</comment>
<keyword evidence="9" id="KW-1185">Reference proteome</keyword>
<feature type="domain" description="Aminotransferase class I/classII large" evidence="7">
    <location>
        <begin position="53"/>
        <end position="386"/>
    </location>
</feature>
<dbReference type="GO" id="GO:0008483">
    <property type="term" value="F:transaminase activity"/>
    <property type="evidence" value="ECO:0007669"/>
    <property type="project" value="UniProtKB-KW"/>
</dbReference>
<comment type="subunit">
    <text evidence="3">Homodimer.</text>
</comment>
<keyword evidence="4 8" id="KW-0032">Aminotransferase</keyword>
<dbReference type="AlphaFoldDB" id="A0A1H1P607"/>
<evidence type="ECO:0000313" key="9">
    <source>
        <dbReference type="Proteomes" id="UP000199597"/>
    </source>
</evidence>
<sequence length="408" mass="44817">MDIDYARRMSSVRPSAIRDLLKHGDDSELISFGGGYPDQALFPFDELRAVYSELLCREHGSVLQYTASDGLVRLREQVADRMSADGTPADADEILILNGGQQGIELVAKLLIDPGDTIIVEDPTFVGALIAFAPFEPSYATVRLDDHGMDTDHLAAVLKAGPGAKLLYTVPDFHNPTGVSMSLERRRRLIELANEHNLIILEDTPYRELRYEGPRLPTLRSLDTQGRVIHLNSFSKILAPGLRLGWLTASGELREKLALLKLAADTQSGTLSMAAVASYLTRFDIGAHVAGLRLAYRQKRDVMLEAIGREFPADIQFTRPEGGLFTWLTFPEGFDSARFAADTALPKAKVAYVPGATFFADEQHHNHARINFTGVTDEQINDGIGRLGAELRAVLAQRPIGVRGTGLR</sequence>
<dbReference type="Gene3D" id="3.90.1150.10">
    <property type="entry name" value="Aspartate Aminotransferase, domain 1"/>
    <property type="match status" value="1"/>
</dbReference>
<organism evidence="8 9">
    <name type="scientific">Brevibacterium siliguriense</name>
    <dbReference type="NCBI Taxonomy" id="1136497"/>
    <lineage>
        <taxon>Bacteria</taxon>
        <taxon>Bacillati</taxon>
        <taxon>Actinomycetota</taxon>
        <taxon>Actinomycetes</taxon>
        <taxon>Micrococcales</taxon>
        <taxon>Brevibacteriaceae</taxon>
        <taxon>Brevibacterium</taxon>
    </lineage>
</organism>